<keyword evidence="4" id="KW-1185">Reference proteome</keyword>
<dbReference type="Proteomes" id="UP000265703">
    <property type="component" value="Unassembled WGS sequence"/>
</dbReference>
<gene>
    <name evidence="3" type="ORF">C1645_826666</name>
</gene>
<keyword evidence="1" id="KW-0812">Transmembrane</keyword>
<feature type="transmembrane region" description="Helical" evidence="1">
    <location>
        <begin position="732"/>
        <end position="756"/>
    </location>
</feature>
<evidence type="ECO:0000256" key="1">
    <source>
        <dbReference type="SAM" id="Phobius"/>
    </source>
</evidence>
<evidence type="ECO:0008006" key="5">
    <source>
        <dbReference type="Google" id="ProtNLM"/>
    </source>
</evidence>
<dbReference type="EMBL" id="QKYT01000273">
    <property type="protein sequence ID" value="RIA88249.1"/>
    <property type="molecule type" value="Genomic_DNA"/>
</dbReference>
<dbReference type="OrthoDB" id="2323213at2759"/>
<dbReference type="AlphaFoldDB" id="A0A397STJ9"/>
<feature type="transmembrane region" description="Helical" evidence="1">
    <location>
        <begin position="777"/>
        <end position="802"/>
    </location>
</feature>
<feature type="transmembrane region" description="Helical" evidence="1">
    <location>
        <begin position="814"/>
        <end position="833"/>
    </location>
</feature>
<evidence type="ECO:0000313" key="4">
    <source>
        <dbReference type="Proteomes" id="UP000265703"/>
    </source>
</evidence>
<name>A0A397STJ9_9GLOM</name>
<reference evidence="3 4" key="1">
    <citation type="submission" date="2018-06" db="EMBL/GenBank/DDBJ databases">
        <title>Comparative genomics reveals the genomic features of Rhizophagus irregularis, R. cerebriforme, R. diaphanum and Gigaspora rosea, and their symbiotic lifestyle signature.</title>
        <authorList>
            <person name="Morin E."/>
            <person name="San Clemente H."/>
            <person name="Chen E.C.H."/>
            <person name="De La Providencia I."/>
            <person name="Hainaut M."/>
            <person name="Kuo A."/>
            <person name="Kohler A."/>
            <person name="Murat C."/>
            <person name="Tang N."/>
            <person name="Roy S."/>
            <person name="Loubradou J."/>
            <person name="Henrissat B."/>
            <person name="Grigoriev I.V."/>
            <person name="Corradi N."/>
            <person name="Roux C."/>
            <person name="Martin F.M."/>
        </authorList>
    </citation>
    <scope>NUCLEOTIDE SEQUENCE [LARGE SCALE GENOMIC DNA]</scope>
    <source>
        <strain evidence="3 4">DAOM 227022</strain>
    </source>
</reference>
<feature type="transmembrane region" description="Helical" evidence="1">
    <location>
        <begin position="672"/>
        <end position="692"/>
    </location>
</feature>
<feature type="signal peptide" evidence="2">
    <location>
        <begin position="1"/>
        <end position="23"/>
    </location>
</feature>
<accession>A0A397STJ9</accession>
<keyword evidence="1" id="KW-1133">Transmembrane helix</keyword>
<organism evidence="3 4">
    <name type="scientific">Glomus cerebriforme</name>
    <dbReference type="NCBI Taxonomy" id="658196"/>
    <lineage>
        <taxon>Eukaryota</taxon>
        <taxon>Fungi</taxon>
        <taxon>Fungi incertae sedis</taxon>
        <taxon>Mucoromycota</taxon>
        <taxon>Glomeromycotina</taxon>
        <taxon>Glomeromycetes</taxon>
        <taxon>Glomerales</taxon>
        <taxon>Glomeraceae</taxon>
        <taxon>Glomus</taxon>
    </lineage>
</organism>
<proteinExistence type="predicted"/>
<dbReference type="STRING" id="658196.A0A397STJ9"/>
<protein>
    <recommendedName>
        <fullName evidence="5">SbsA Ig-like domain-containing protein</fullName>
    </recommendedName>
</protein>
<feature type="chain" id="PRO_5017439726" description="SbsA Ig-like domain-containing protein" evidence="2">
    <location>
        <begin position="24"/>
        <end position="838"/>
    </location>
</feature>
<evidence type="ECO:0000256" key="2">
    <source>
        <dbReference type="SAM" id="SignalP"/>
    </source>
</evidence>
<keyword evidence="2" id="KW-0732">Signal</keyword>
<keyword evidence="1" id="KW-0472">Membrane</keyword>
<feature type="transmembrane region" description="Helical" evidence="1">
    <location>
        <begin position="704"/>
        <end position="726"/>
    </location>
</feature>
<comment type="caution">
    <text evidence="3">The sequence shown here is derived from an EMBL/GenBank/DDBJ whole genome shotgun (WGS) entry which is preliminary data.</text>
</comment>
<evidence type="ECO:0000313" key="3">
    <source>
        <dbReference type="EMBL" id="RIA88249.1"/>
    </source>
</evidence>
<sequence>MKNLSGTNFLLFYFLLLFINTLAYESILYNETEPGLKIERILTFRDRTSVITLVKPINESCTEPRINLRVLHPNGTIDASEVDYPIPDFNFCRGTDEEFFLFDIDRSFPESLYILYINSTDIASASYYVLLVTRMGQFISNTYIAPISILNGSISSNGHITSHISEEYGFMFLNYETETVVMWIYFSKPDDEGKLSLLNKGKYYLQNSFDEYYLISAIGGSYAFIATTTNPTDIETKPNESINPYEFTYKVYMSFIKPIMNGVDGPFLIYQSAIPHLNVDAHCDATYTGTGYFCILLLERDKPKKSYLIKKISIQNSGSVTVMENFADINVDADVVDKRFNNLFPGGFLLTLFRNTTDSYLKTVEGILLYNDGRYYGTWDFPKDLKVSQYYTMSGYRNRTMLVINQEDEMSWRVLYTTLPKFTSDDYGYENPNINSTYPLINSNIPLSVTNINITYHSPIAISTNNISIYQYRNDIDLPILRQSIPGNSPYFSYSPDNKTINIKVLESTFNQPNSNYYVVVQDDAIKDWNTNQPLIGIEKNRWKFNTNESIGRFSMTEEGLKFFQNLSLNNQRKFLTQLRIDLASSIPVDINRLDDIKCCEYDNSQIPPRTLLSLAIKSTTDPNERNVDRILKDLDILIKEKEITPISWFGTTTFLDASFGFQRTENFLDSFKFHLIGIIIVIVILGLLYIYAKKRYPLGKNIVIFKFSLIILNFILGIMFILSNGKKVPQLFIPSIIFCIIPITVNFMISIIIILREIKKNRHFYKWFKNNTNIAVLFTILASTDLEMLNILSSQVAGIMLFSASISKKTQSYIFWGSLIGFFIEDIPRFIIQKVNY</sequence>